<comment type="similarity">
    <text evidence="2">Belongs to the PEPCase type 1 family.</text>
</comment>
<evidence type="ECO:0000256" key="5">
    <source>
        <dbReference type="ARBA" id="ARBA00023239"/>
    </source>
</evidence>
<dbReference type="PROSITE" id="PS00781">
    <property type="entry name" value="PEPCASE_1"/>
    <property type="match status" value="1"/>
</dbReference>
<dbReference type="InterPro" id="IPR022805">
    <property type="entry name" value="PEP_COase_bac/pln-type"/>
</dbReference>
<dbReference type="HAMAP" id="MF_00595">
    <property type="entry name" value="PEPcase_type1"/>
    <property type="match status" value="1"/>
</dbReference>
<dbReference type="PROSITE" id="PS00393">
    <property type="entry name" value="PEPCASE_2"/>
    <property type="match status" value="1"/>
</dbReference>
<evidence type="ECO:0000256" key="2">
    <source>
        <dbReference type="ARBA" id="ARBA00008346"/>
    </source>
</evidence>
<dbReference type="GO" id="GO:0005829">
    <property type="term" value="C:cytosol"/>
    <property type="evidence" value="ECO:0007669"/>
    <property type="project" value="TreeGrafter"/>
</dbReference>
<dbReference type="EMBL" id="BDSP01000240">
    <property type="protein sequence ID" value="GAX26213.1"/>
    <property type="molecule type" value="Genomic_DNA"/>
</dbReference>
<dbReference type="Pfam" id="PF00311">
    <property type="entry name" value="PEPcase"/>
    <property type="match status" value="1"/>
</dbReference>
<evidence type="ECO:0000256" key="1">
    <source>
        <dbReference type="ARBA" id="ARBA00001946"/>
    </source>
</evidence>
<dbReference type="InterPro" id="IPR033129">
    <property type="entry name" value="PEPCASE_His_AS"/>
</dbReference>
<evidence type="ECO:0000256" key="3">
    <source>
        <dbReference type="ARBA" id="ARBA00012305"/>
    </source>
</evidence>
<dbReference type="InterPro" id="IPR018129">
    <property type="entry name" value="PEP_COase_Lys_AS"/>
</dbReference>
<evidence type="ECO:0000256" key="9">
    <source>
        <dbReference type="PROSITE-ProRule" id="PRU10112"/>
    </source>
</evidence>
<dbReference type="NCBIfam" id="NF000584">
    <property type="entry name" value="PRK00009.1"/>
    <property type="match status" value="1"/>
</dbReference>
<organism evidence="10 11">
    <name type="scientific">Fistulifera solaris</name>
    <name type="common">Oleaginous diatom</name>
    <dbReference type="NCBI Taxonomy" id="1519565"/>
    <lineage>
        <taxon>Eukaryota</taxon>
        <taxon>Sar</taxon>
        <taxon>Stramenopiles</taxon>
        <taxon>Ochrophyta</taxon>
        <taxon>Bacillariophyta</taxon>
        <taxon>Bacillariophyceae</taxon>
        <taxon>Bacillariophycidae</taxon>
        <taxon>Naviculales</taxon>
        <taxon>Naviculaceae</taxon>
        <taxon>Fistulifera</taxon>
    </lineage>
</organism>
<dbReference type="GO" id="GO:0008964">
    <property type="term" value="F:phosphoenolpyruvate carboxylase activity"/>
    <property type="evidence" value="ECO:0007669"/>
    <property type="project" value="UniProtKB-EC"/>
</dbReference>
<dbReference type="InParanoid" id="A0A1Z5KIU0"/>
<evidence type="ECO:0000256" key="4">
    <source>
        <dbReference type="ARBA" id="ARBA00022842"/>
    </source>
</evidence>
<keyword evidence="6" id="KW-0120">Carbon dioxide fixation</keyword>
<dbReference type="AlphaFoldDB" id="A0A1Z5KIU0"/>
<comment type="cofactor">
    <cofactor evidence="1">
        <name>Mg(2+)</name>
        <dbReference type="ChEBI" id="CHEBI:18420"/>
    </cofactor>
</comment>
<dbReference type="PANTHER" id="PTHR30523:SF6">
    <property type="entry name" value="PHOSPHOENOLPYRUVATE CARBOXYLASE"/>
    <property type="match status" value="1"/>
</dbReference>
<evidence type="ECO:0000256" key="8">
    <source>
        <dbReference type="PROSITE-ProRule" id="PRU10111"/>
    </source>
</evidence>
<gene>
    <name evidence="10" type="ORF">FisN_16Lh035</name>
</gene>
<evidence type="ECO:0000313" key="11">
    <source>
        <dbReference type="Proteomes" id="UP000198406"/>
    </source>
</evidence>
<dbReference type="PANTHER" id="PTHR30523">
    <property type="entry name" value="PHOSPHOENOLPYRUVATE CARBOXYLASE"/>
    <property type="match status" value="1"/>
</dbReference>
<keyword evidence="10" id="KW-0670">Pyruvate</keyword>
<evidence type="ECO:0000256" key="6">
    <source>
        <dbReference type="ARBA" id="ARBA00023300"/>
    </source>
</evidence>
<comment type="caution">
    <text evidence="10">The sequence shown here is derived from an EMBL/GenBank/DDBJ whole genome shotgun (WGS) entry which is preliminary data.</text>
</comment>
<accession>A0A1Z5KIU0</accession>
<keyword evidence="5 10" id="KW-0456">Lyase</keyword>
<dbReference type="Proteomes" id="UP000198406">
    <property type="component" value="Unassembled WGS sequence"/>
</dbReference>
<keyword evidence="4" id="KW-0460">Magnesium</keyword>
<reference evidence="10 11" key="1">
    <citation type="journal article" date="2015" name="Plant Cell">
        <title>Oil accumulation by the oleaginous diatom Fistulifera solaris as revealed by the genome and transcriptome.</title>
        <authorList>
            <person name="Tanaka T."/>
            <person name="Maeda Y."/>
            <person name="Veluchamy A."/>
            <person name="Tanaka M."/>
            <person name="Abida H."/>
            <person name="Marechal E."/>
            <person name="Bowler C."/>
            <person name="Muto M."/>
            <person name="Sunaga Y."/>
            <person name="Tanaka M."/>
            <person name="Yoshino T."/>
            <person name="Taniguchi T."/>
            <person name="Fukuda Y."/>
            <person name="Nemoto M."/>
            <person name="Matsumoto M."/>
            <person name="Wong P.S."/>
            <person name="Aburatani S."/>
            <person name="Fujibuchi W."/>
        </authorList>
    </citation>
    <scope>NUCLEOTIDE SEQUENCE [LARGE SCALE GENOMIC DNA]</scope>
    <source>
        <strain evidence="10 11">JPCC DA0580</strain>
    </source>
</reference>
<keyword evidence="11" id="KW-1185">Reference proteome</keyword>
<dbReference type="FunCoup" id="A0A1Z5KIU0">
    <property type="interactions" value="107"/>
</dbReference>
<dbReference type="InterPro" id="IPR015813">
    <property type="entry name" value="Pyrv/PenolPyrv_kinase-like_dom"/>
</dbReference>
<sequence>MHSSLLLRRSRFARSLTAATQPRATHYASSLGFSTFSSYNSNKLSSSAESTTFARHSPLLRFQTRAFSSSDNYRLSSFAEPEPTLFVPPAAAEEKDDPDALLRSDIRTMGSLLGKVMEESTLHQVEGMRALAKKWRADKTPEALQALALYAANLDNQDLQRVSRAFTHFMALANAAEQHHRVRRLGYTTASSGLYNKPDSCGGVLPALLKEHEPEEIFEALTSQMTELILTAHPTQVNRRTILSKQRRIQDILTQADKLRDQGNASGFEQAALDDALLREISSLWLSDEVSRFKPTPEDEAERGTLVVETVLWDTVPLFLRKLNATCIQYLGQPLPLDSQVLKFGSWMGGDRDGNPNVKPDTTRRVCKRNRAKAARLFAADLESLYSELSITVATDEVLSKVDDPREPYRAYLRPMIEKLKKTQAWAESPEMAPPPGVYVSKEEFMEELLVLHRSLCDTGNAVTADGRLTDIIRKVTAFGLTLIPLDVRQESGRHEEAIDSITRFLGLGSYSDWDEDTKISWLSQQIASKRPLLRKGIWREHPKFFSETCCDTLEIHDMIAEQPEGSLGAYVISQATSASDVLAVLLLQLDAGVKKPLRVAPLFETLDDLNGATDTMRKLFSLPVYMGIIQGKQEVMIGYSDSAKDAGRLSAIFAQYQTQESLRHLAEEFNVDMTFFHGKGGTVGRGGNPQTFLAIMSHAPNTINGKFRVTEQGEMIHQNFGHYQRAERTLDIYTAAVLAERLKKRPAPKPEWRALMQEMSDISCAAYRAVVRGDERFVPYFRAATPESEFASLKIGSRPAKRKAGGGVESLRAIPWNFAWTQTRFNLPTWLGVGHAIDHCLKDETKAPILRDMYEGWDSFRTMVDLVEMILSKSEPAIAKHYEELLCSDPKAKELGEITRQYHLDTEKAVLDLTGHTNLGENNFILQRALGVRNPYVDCLNVLQAETLKRIRANPEEKVLEDALLTTITGISNGMGNTG</sequence>
<dbReference type="GO" id="GO:0015977">
    <property type="term" value="P:carbon fixation"/>
    <property type="evidence" value="ECO:0007669"/>
    <property type="project" value="UniProtKB-KW"/>
</dbReference>
<dbReference type="EC" id="4.1.1.31" evidence="3"/>
<feature type="active site" evidence="8">
    <location>
        <position position="233"/>
    </location>
</feature>
<feature type="active site" evidence="9">
    <location>
        <position position="645"/>
    </location>
</feature>
<evidence type="ECO:0000256" key="7">
    <source>
        <dbReference type="ARBA" id="ARBA00048995"/>
    </source>
</evidence>
<comment type="catalytic activity">
    <reaction evidence="7">
        <text>oxaloacetate + phosphate = phosphoenolpyruvate + hydrogencarbonate</text>
        <dbReference type="Rhea" id="RHEA:28370"/>
        <dbReference type="ChEBI" id="CHEBI:16452"/>
        <dbReference type="ChEBI" id="CHEBI:17544"/>
        <dbReference type="ChEBI" id="CHEBI:43474"/>
        <dbReference type="ChEBI" id="CHEBI:58702"/>
        <dbReference type="EC" id="4.1.1.31"/>
    </reaction>
</comment>
<dbReference type="Gene3D" id="1.20.1440.90">
    <property type="entry name" value="Phosphoenolpyruvate/pyruvate domain"/>
    <property type="match status" value="1"/>
</dbReference>
<dbReference type="GO" id="GO:0006099">
    <property type="term" value="P:tricarboxylic acid cycle"/>
    <property type="evidence" value="ECO:0007669"/>
    <property type="project" value="InterPro"/>
</dbReference>
<dbReference type="InterPro" id="IPR021135">
    <property type="entry name" value="PEP_COase"/>
</dbReference>
<evidence type="ECO:0000313" key="10">
    <source>
        <dbReference type="EMBL" id="GAX26213.1"/>
    </source>
</evidence>
<dbReference type="OrthoDB" id="1365747at2759"/>
<dbReference type="PRINTS" id="PR00150">
    <property type="entry name" value="PEPCARBXLASE"/>
</dbReference>
<name>A0A1Z5KIU0_FISSO</name>
<protein>
    <recommendedName>
        <fullName evidence="3">phosphoenolpyruvate carboxylase</fullName>
        <ecNumber evidence="3">4.1.1.31</ecNumber>
    </recommendedName>
</protein>
<proteinExistence type="inferred from homology"/>
<dbReference type="SUPFAM" id="SSF51621">
    <property type="entry name" value="Phosphoenolpyruvate/pyruvate domain"/>
    <property type="match status" value="1"/>
</dbReference>